<gene>
    <name evidence="1" type="ORF">F8S09_11815</name>
</gene>
<dbReference type="EMBL" id="WBSL01000005">
    <property type="protein sequence ID" value="MPY67366.1"/>
    <property type="molecule type" value="Genomic_DNA"/>
</dbReference>
<dbReference type="RefSeq" id="WP_152871699.1">
    <property type="nucleotide sequence ID" value="NZ_WBSL01000005.1"/>
</dbReference>
<dbReference type="Proteomes" id="UP000484842">
    <property type="component" value="Unassembled WGS sequence"/>
</dbReference>
<protein>
    <submittedName>
        <fullName evidence="1">Uncharacterized protein</fullName>
    </submittedName>
</protein>
<dbReference type="AlphaFoldDB" id="A0A7X1NWY6"/>
<organism evidence="1 2">
    <name type="scientific">Deinococcus terrestris</name>
    <dbReference type="NCBI Taxonomy" id="2651870"/>
    <lineage>
        <taxon>Bacteria</taxon>
        <taxon>Thermotogati</taxon>
        <taxon>Deinococcota</taxon>
        <taxon>Deinococci</taxon>
        <taxon>Deinococcales</taxon>
        <taxon>Deinococcaceae</taxon>
        <taxon>Deinococcus</taxon>
    </lineage>
</organism>
<sequence>MTLPPTLKLAEVVPDLKSWNEGKGIEPEDWLAMLGSVPQALMYSVLFWPTFVEHQGCLLREGFSPQLFQEWLTRTNGDRTAVELVMNHRHITDFFPNAEEHPSPEQIAYWAICCERSGL</sequence>
<keyword evidence="2" id="KW-1185">Reference proteome</keyword>
<evidence type="ECO:0000313" key="1">
    <source>
        <dbReference type="EMBL" id="MPY67366.1"/>
    </source>
</evidence>
<comment type="caution">
    <text evidence="1">The sequence shown here is derived from an EMBL/GenBank/DDBJ whole genome shotgun (WGS) entry which is preliminary data.</text>
</comment>
<proteinExistence type="predicted"/>
<name>A0A7X1NWY6_9DEIO</name>
<evidence type="ECO:0000313" key="2">
    <source>
        <dbReference type="Proteomes" id="UP000484842"/>
    </source>
</evidence>
<reference evidence="1 2" key="1">
    <citation type="submission" date="2019-10" db="EMBL/GenBank/DDBJ databases">
        <title>Deinococcus sp. isolated from soil.</title>
        <authorList>
            <person name="Li Y."/>
            <person name="Wang J."/>
        </authorList>
    </citation>
    <scope>NUCLEOTIDE SEQUENCE [LARGE SCALE GENOMIC DNA]</scope>
    <source>
        <strain evidence="1 2">SDU3-2</strain>
    </source>
</reference>
<accession>A0A7X1NWY6</accession>